<reference evidence="1 2" key="1">
    <citation type="journal article" date="2014" name="PLoS Genet.">
        <title>Analysis of the Phlebiopsis gigantea genome, transcriptome and secretome provides insight into its pioneer colonization strategies of wood.</title>
        <authorList>
            <person name="Hori C."/>
            <person name="Ishida T."/>
            <person name="Igarashi K."/>
            <person name="Samejima M."/>
            <person name="Suzuki H."/>
            <person name="Master E."/>
            <person name="Ferreira P."/>
            <person name="Ruiz-Duenas F.J."/>
            <person name="Held B."/>
            <person name="Canessa P."/>
            <person name="Larrondo L.F."/>
            <person name="Schmoll M."/>
            <person name="Druzhinina I.S."/>
            <person name="Kubicek C.P."/>
            <person name="Gaskell J.A."/>
            <person name="Kersten P."/>
            <person name="St John F."/>
            <person name="Glasner J."/>
            <person name="Sabat G."/>
            <person name="Splinter BonDurant S."/>
            <person name="Syed K."/>
            <person name="Yadav J."/>
            <person name="Mgbeahuruike A.C."/>
            <person name="Kovalchuk A."/>
            <person name="Asiegbu F.O."/>
            <person name="Lackner G."/>
            <person name="Hoffmeister D."/>
            <person name="Rencoret J."/>
            <person name="Gutierrez A."/>
            <person name="Sun H."/>
            <person name="Lindquist E."/>
            <person name="Barry K."/>
            <person name="Riley R."/>
            <person name="Grigoriev I.V."/>
            <person name="Henrissat B."/>
            <person name="Kues U."/>
            <person name="Berka R.M."/>
            <person name="Martinez A.T."/>
            <person name="Covert S.F."/>
            <person name="Blanchette R.A."/>
            <person name="Cullen D."/>
        </authorList>
    </citation>
    <scope>NUCLEOTIDE SEQUENCE [LARGE SCALE GENOMIC DNA]</scope>
    <source>
        <strain evidence="1 2">11061_1 CR5-6</strain>
    </source>
</reference>
<dbReference type="Proteomes" id="UP000053257">
    <property type="component" value="Unassembled WGS sequence"/>
</dbReference>
<accession>A0A0C3NB21</accession>
<dbReference type="HOGENOM" id="CLU_1225164_0_0_1"/>
<evidence type="ECO:0000313" key="1">
    <source>
        <dbReference type="EMBL" id="KIP01699.1"/>
    </source>
</evidence>
<protein>
    <submittedName>
        <fullName evidence="1">Uncharacterized protein</fullName>
    </submittedName>
</protein>
<evidence type="ECO:0000313" key="2">
    <source>
        <dbReference type="Proteomes" id="UP000053257"/>
    </source>
</evidence>
<dbReference type="EMBL" id="KN840745">
    <property type="protein sequence ID" value="KIP01699.1"/>
    <property type="molecule type" value="Genomic_DNA"/>
</dbReference>
<proteinExistence type="predicted"/>
<gene>
    <name evidence="1" type="ORF">PHLGIDRAFT_337507</name>
</gene>
<sequence length="226" mass="24311">MDFLKAVAPRGCVVSANYHDAKASLFYNRDSHGRRRRASFELGVSFRMHLPDSLHGSYSAATAQLTINLTSTSETNVESAIISSSGHAKGQPQPRDECYLAAPRPPCSINRAGGLPERAPNIGPGSGTKPPDSHARHHLVRHLPCLPPIATKRKIATPALPICSARGRRPTCAAQTRLLAQPVARRGSGLSCRSCAGLHGQAAASCVVFLRGAWQEDRLGHHHRRT</sequence>
<keyword evidence="2" id="KW-1185">Reference proteome</keyword>
<name>A0A0C3NB21_PHLG1</name>
<organism evidence="1 2">
    <name type="scientific">Phlebiopsis gigantea (strain 11061_1 CR5-6)</name>
    <name type="common">White-rot fungus</name>
    <name type="synonym">Peniophora gigantea</name>
    <dbReference type="NCBI Taxonomy" id="745531"/>
    <lineage>
        <taxon>Eukaryota</taxon>
        <taxon>Fungi</taxon>
        <taxon>Dikarya</taxon>
        <taxon>Basidiomycota</taxon>
        <taxon>Agaricomycotina</taxon>
        <taxon>Agaricomycetes</taxon>
        <taxon>Polyporales</taxon>
        <taxon>Phanerochaetaceae</taxon>
        <taxon>Phlebiopsis</taxon>
    </lineage>
</organism>
<dbReference type="AlphaFoldDB" id="A0A0C3NB21"/>